<evidence type="ECO:0000313" key="8">
    <source>
        <dbReference type="Proteomes" id="UP000325440"/>
    </source>
</evidence>
<dbReference type="PANTHER" id="PTHR11040:SF203">
    <property type="entry name" value="FI18611P1-RELATED"/>
    <property type="match status" value="1"/>
</dbReference>
<feature type="transmembrane region" description="Helical" evidence="6">
    <location>
        <begin position="366"/>
        <end position="388"/>
    </location>
</feature>
<evidence type="ECO:0000256" key="4">
    <source>
        <dbReference type="ARBA" id="ARBA00023136"/>
    </source>
</evidence>
<name>A0A5E4MA20_9HEMI</name>
<feature type="transmembrane region" description="Helical" evidence="6">
    <location>
        <begin position="6"/>
        <end position="27"/>
    </location>
</feature>
<dbReference type="Pfam" id="PF02535">
    <property type="entry name" value="Zip"/>
    <property type="match status" value="1"/>
</dbReference>
<gene>
    <name evidence="7" type="ORF">CINCED_3A020433</name>
</gene>
<evidence type="ECO:0000256" key="6">
    <source>
        <dbReference type="SAM" id="Phobius"/>
    </source>
</evidence>
<comment type="subcellular location">
    <subcellularLocation>
        <location evidence="1">Membrane</location>
        <topology evidence="1">Multi-pass membrane protein</topology>
    </subcellularLocation>
</comment>
<keyword evidence="4 6" id="KW-0472">Membrane</keyword>
<evidence type="ECO:0000313" key="7">
    <source>
        <dbReference type="EMBL" id="VVC26694.1"/>
    </source>
</evidence>
<keyword evidence="2 6" id="KW-0812">Transmembrane</keyword>
<dbReference type="InterPro" id="IPR003689">
    <property type="entry name" value="ZIP"/>
</dbReference>
<dbReference type="PANTHER" id="PTHR11040">
    <property type="entry name" value="ZINC/IRON TRANSPORTER"/>
    <property type="match status" value="1"/>
</dbReference>
<organism evidence="7 8">
    <name type="scientific">Cinara cedri</name>
    <dbReference type="NCBI Taxonomy" id="506608"/>
    <lineage>
        <taxon>Eukaryota</taxon>
        <taxon>Metazoa</taxon>
        <taxon>Ecdysozoa</taxon>
        <taxon>Arthropoda</taxon>
        <taxon>Hexapoda</taxon>
        <taxon>Insecta</taxon>
        <taxon>Pterygota</taxon>
        <taxon>Neoptera</taxon>
        <taxon>Paraneoptera</taxon>
        <taxon>Hemiptera</taxon>
        <taxon>Sternorrhyncha</taxon>
        <taxon>Aphidomorpha</taxon>
        <taxon>Aphidoidea</taxon>
        <taxon>Aphididae</taxon>
        <taxon>Lachninae</taxon>
        <taxon>Cinara</taxon>
    </lineage>
</organism>
<feature type="transmembrane region" description="Helical" evidence="6">
    <location>
        <begin position="329"/>
        <end position="354"/>
    </location>
</feature>
<feature type="transmembrane region" description="Helical" evidence="6">
    <location>
        <begin position="299"/>
        <end position="322"/>
    </location>
</feature>
<dbReference type="GO" id="GO:0005886">
    <property type="term" value="C:plasma membrane"/>
    <property type="evidence" value="ECO:0007669"/>
    <property type="project" value="TreeGrafter"/>
</dbReference>
<evidence type="ECO:0000256" key="3">
    <source>
        <dbReference type="ARBA" id="ARBA00022989"/>
    </source>
</evidence>
<keyword evidence="8" id="KW-1185">Reference proteome</keyword>
<evidence type="ECO:0000256" key="2">
    <source>
        <dbReference type="ARBA" id="ARBA00022692"/>
    </source>
</evidence>
<dbReference type="OrthoDB" id="448280at2759"/>
<keyword evidence="3 6" id="KW-1133">Transmembrane helix</keyword>
<dbReference type="EMBL" id="CABPRJ010000042">
    <property type="protein sequence ID" value="VVC26694.1"/>
    <property type="molecule type" value="Genomic_DNA"/>
</dbReference>
<evidence type="ECO:0000256" key="5">
    <source>
        <dbReference type="SAM" id="MobiDB-lite"/>
    </source>
</evidence>
<feature type="transmembrane region" description="Helical" evidence="6">
    <location>
        <begin position="395"/>
        <end position="414"/>
    </location>
</feature>
<accession>A0A5E4MA20</accession>
<evidence type="ECO:0000256" key="1">
    <source>
        <dbReference type="ARBA" id="ARBA00004141"/>
    </source>
</evidence>
<dbReference type="Proteomes" id="UP000325440">
    <property type="component" value="Unassembled WGS sequence"/>
</dbReference>
<dbReference type="AlphaFoldDB" id="A0A5E4MA20"/>
<proteinExistence type="predicted"/>
<reference evidence="7 8" key="1">
    <citation type="submission" date="2019-08" db="EMBL/GenBank/DDBJ databases">
        <authorList>
            <person name="Alioto T."/>
            <person name="Alioto T."/>
            <person name="Gomez Garrido J."/>
        </authorList>
    </citation>
    <scope>NUCLEOTIDE SEQUENCE [LARGE SCALE GENOMIC DNA]</scope>
</reference>
<dbReference type="GO" id="GO:0005385">
    <property type="term" value="F:zinc ion transmembrane transporter activity"/>
    <property type="evidence" value="ECO:0007669"/>
    <property type="project" value="TreeGrafter"/>
</dbReference>
<sequence length="421" mass="46405">MPTTEMIVYKTCIMSVLGFGSFMLGVLPMKLTEWCGKWSATSATADIMAMPTTSPARSHSRHSDHDGGDPNNAGSRVKSLLLCFGGGVLLFTTLLHLQPEVREGVKRLQTAGKLPTGQGTEHLGDMIFCAGFFLVFLVDEIVHLVVDRYLAINVDQSSAEDVLHRSMSLRRRTISSMSHSYAINESPNSTLEFKNGAVKSSVSIKELFNNAGKEKRYQTTHTMAALGDDLSHSDQPFQHVQLSCGDDAEEQMDLRGSEDFHRNHDEHSFHCLLTVIALSFHEIFEGIAIGLEKCVDKIWYLPIAVATHKLVIAFCIGLELAYSKTRRSVIVLCVATFAVVTPVGIFIGMVLSQFDSDEQSSSSGRVAITLQGLAGGTLLYVVFFEVLARHKQPGFSHVFAIMFGFCVLFVLQVLTHRHDQC</sequence>
<protein>
    <submittedName>
        <fullName evidence="7">Zinc/iron permease</fullName>
    </submittedName>
</protein>
<feature type="region of interest" description="Disordered" evidence="5">
    <location>
        <begin position="51"/>
        <end position="70"/>
    </location>
</feature>